<dbReference type="Gene3D" id="3.40.33.10">
    <property type="entry name" value="CAP"/>
    <property type="match status" value="1"/>
</dbReference>
<evidence type="ECO:0000313" key="1">
    <source>
        <dbReference type="WBParaSite" id="MCU_008725-RA"/>
    </source>
</evidence>
<proteinExistence type="predicted"/>
<name>A0A5K3FLB7_MESCO</name>
<reference evidence="1" key="1">
    <citation type="submission" date="2019-11" db="UniProtKB">
        <authorList>
            <consortium name="WormBaseParasite"/>
        </authorList>
    </citation>
    <scope>IDENTIFICATION</scope>
</reference>
<dbReference type="WBParaSite" id="MCU_008725-RA">
    <property type="protein sequence ID" value="MCU_008725-RA"/>
    <property type="gene ID" value="MCU_008725"/>
</dbReference>
<dbReference type="InterPro" id="IPR035940">
    <property type="entry name" value="CAP_sf"/>
</dbReference>
<organism evidence="1">
    <name type="scientific">Mesocestoides corti</name>
    <name type="common">Flatworm</name>
    <dbReference type="NCBI Taxonomy" id="53468"/>
    <lineage>
        <taxon>Eukaryota</taxon>
        <taxon>Metazoa</taxon>
        <taxon>Spiralia</taxon>
        <taxon>Lophotrochozoa</taxon>
        <taxon>Platyhelminthes</taxon>
        <taxon>Cestoda</taxon>
        <taxon>Eucestoda</taxon>
        <taxon>Cyclophyllidea</taxon>
        <taxon>Mesocestoididae</taxon>
        <taxon>Mesocestoides</taxon>
    </lineage>
</organism>
<protein>
    <submittedName>
        <fullName evidence="1">SCP domain-containing protein</fullName>
    </submittedName>
</protein>
<accession>A0A5K3FLB7</accession>
<sequence>MILATASAISCAQIQRTIQGVFAAETAYLTACLYKPSKAISADKPYNKGNSCSACPDRLTCQRKQCVSIASVETTSPLPDTSISSTTSTTSVSSMLSRITILYLLYFLCCLLA</sequence>
<dbReference type="AlphaFoldDB" id="A0A5K3FLB7"/>